<dbReference type="Gene3D" id="3.90.1150.10">
    <property type="entry name" value="Aspartate Aminotransferase, domain 1"/>
    <property type="match status" value="1"/>
</dbReference>
<gene>
    <name evidence="1" type="ORF">BQ2448_545</name>
</gene>
<dbReference type="OrthoDB" id="2796989at2759"/>
<evidence type="ECO:0000313" key="2">
    <source>
        <dbReference type="Proteomes" id="UP000198372"/>
    </source>
</evidence>
<protein>
    <submittedName>
        <fullName evidence="1">BQ2448_545 protein</fullName>
    </submittedName>
</protein>
<name>A0A238F973_9BASI</name>
<organism evidence="1 2">
    <name type="scientific">Microbotryum intermedium</name>
    <dbReference type="NCBI Taxonomy" id="269621"/>
    <lineage>
        <taxon>Eukaryota</taxon>
        <taxon>Fungi</taxon>
        <taxon>Dikarya</taxon>
        <taxon>Basidiomycota</taxon>
        <taxon>Pucciniomycotina</taxon>
        <taxon>Microbotryomycetes</taxon>
        <taxon>Microbotryales</taxon>
        <taxon>Microbotryaceae</taxon>
        <taxon>Microbotryum</taxon>
    </lineage>
</organism>
<dbReference type="Proteomes" id="UP000198372">
    <property type="component" value="Unassembled WGS sequence"/>
</dbReference>
<dbReference type="STRING" id="269621.A0A238F973"/>
<dbReference type="AlphaFoldDB" id="A0A238F973"/>
<evidence type="ECO:0000313" key="1">
    <source>
        <dbReference type="EMBL" id="SCV68424.1"/>
    </source>
</evidence>
<keyword evidence="2" id="KW-1185">Reference proteome</keyword>
<accession>A0A238F973</accession>
<dbReference type="InterPro" id="IPR015422">
    <property type="entry name" value="PyrdxlP-dep_Trfase_small"/>
</dbReference>
<sequence length="46" mass="5201">MSDPGSDPRLLRLSIGLEDFHDLKRDLIEGFTKVLAIEKDLMSSKL</sequence>
<dbReference type="EMBL" id="FMSP01000003">
    <property type="protein sequence ID" value="SCV68424.1"/>
    <property type="molecule type" value="Genomic_DNA"/>
</dbReference>
<reference evidence="2" key="1">
    <citation type="submission" date="2016-09" db="EMBL/GenBank/DDBJ databases">
        <authorList>
            <person name="Jeantristanb JTB J.-T."/>
            <person name="Ricardo R."/>
        </authorList>
    </citation>
    <scope>NUCLEOTIDE SEQUENCE [LARGE SCALE GENOMIC DNA]</scope>
</reference>
<proteinExistence type="predicted"/>